<dbReference type="RefSeq" id="WP_231004679.1">
    <property type="nucleotide sequence ID" value="NZ_JAJNEC010000005.1"/>
</dbReference>
<reference evidence="2 3" key="1">
    <citation type="submission" date="2021-11" db="EMBL/GenBank/DDBJ databases">
        <title>Genomic of Niabella pedocola.</title>
        <authorList>
            <person name="Wu T."/>
        </authorList>
    </citation>
    <scope>NUCLEOTIDE SEQUENCE [LARGE SCALE GENOMIC DNA]</scope>
    <source>
        <strain evidence="2 3">JCM 31011</strain>
    </source>
</reference>
<evidence type="ECO:0000313" key="2">
    <source>
        <dbReference type="EMBL" id="MCD2423416.1"/>
    </source>
</evidence>
<feature type="signal peptide" evidence="1">
    <location>
        <begin position="1"/>
        <end position="31"/>
    </location>
</feature>
<dbReference type="Proteomes" id="UP001199816">
    <property type="component" value="Unassembled WGS sequence"/>
</dbReference>
<keyword evidence="3" id="KW-1185">Reference proteome</keyword>
<proteinExistence type="predicted"/>
<sequence>MYKNQTQQAIKTGVLFCLLAALLLAGCKKNAGDLISTADTDALRTEGKPGNPLVPGINKPLGTWWWSVNKKDWDTYLNFAQQNGVTEIYFSTVDFSETTGGFIEKAAGKGIRVFLLAGSYVWISDRTGFINLMNKYTQYQNTAVGTKRFAGIHLDVEPHQDPTFAQRRAVIMQQYIDFVTWVTSQYSAAGNIDFDIPFWLDDTVLYKGQNRLLYEAVISEATRVFIMSYRDTAAKMYDVSKEEIAFASSLNKQLFLGAETAPSSEGDAVSYAEEGKAYMYSEFKKLSILCGNADYGVSVHHISTWYKLKN</sequence>
<organism evidence="2 3">
    <name type="scientific">Niabella pedocola</name>
    <dbReference type="NCBI Taxonomy" id="1752077"/>
    <lineage>
        <taxon>Bacteria</taxon>
        <taxon>Pseudomonadati</taxon>
        <taxon>Bacteroidota</taxon>
        <taxon>Chitinophagia</taxon>
        <taxon>Chitinophagales</taxon>
        <taxon>Chitinophagaceae</taxon>
        <taxon>Niabella</taxon>
    </lineage>
</organism>
<accession>A0ABS8PQP0</accession>
<protein>
    <submittedName>
        <fullName evidence="2">Uncharacterized protein</fullName>
    </submittedName>
</protein>
<dbReference type="EMBL" id="JAJNEC010000005">
    <property type="protein sequence ID" value="MCD2423416.1"/>
    <property type="molecule type" value="Genomic_DNA"/>
</dbReference>
<name>A0ABS8PQP0_9BACT</name>
<dbReference type="PROSITE" id="PS51257">
    <property type="entry name" value="PROKAR_LIPOPROTEIN"/>
    <property type="match status" value="1"/>
</dbReference>
<evidence type="ECO:0000256" key="1">
    <source>
        <dbReference type="SAM" id="SignalP"/>
    </source>
</evidence>
<keyword evidence="1" id="KW-0732">Signal</keyword>
<comment type="caution">
    <text evidence="2">The sequence shown here is derived from an EMBL/GenBank/DDBJ whole genome shotgun (WGS) entry which is preliminary data.</text>
</comment>
<feature type="chain" id="PRO_5046152330" evidence="1">
    <location>
        <begin position="32"/>
        <end position="310"/>
    </location>
</feature>
<gene>
    <name evidence="2" type="ORF">LQ567_11635</name>
</gene>
<evidence type="ECO:0000313" key="3">
    <source>
        <dbReference type="Proteomes" id="UP001199816"/>
    </source>
</evidence>